<dbReference type="EMBL" id="CP017708">
    <property type="protein sequence ID" value="WAN69188.1"/>
    <property type="molecule type" value="Genomic_DNA"/>
</dbReference>
<reference evidence="1" key="1">
    <citation type="journal article" date="2017" name="Proc. Natl. Acad. Sci. U.S.A.">
        <title>Comparative genomics uncovers the prolific and distinctive metabolic potential of the cyanobacterial genus Moorea.</title>
        <authorList>
            <person name="Leao T."/>
            <person name="Castelao G."/>
            <person name="Korobeynikov A."/>
            <person name="Monroe E.A."/>
            <person name="Podell S."/>
            <person name="Glukhov E."/>
            <person name="Allen E.E."/>
            <person name="Gerwick W.H."/>
            <person name="Gerwick L."/>
        </authorList>
    </citation>
    <scope>NUCLEOTIDE SEQUENCE</scope>
    <source>
        <strain evidence="1">JHB</strain>
    </source>
</reference>
<protein>
    <submittedName>
        <fullName evidence="1">Uncharacterized protein</fullName>
    </submittedName>
</protein>
<dbReference type="Proteomes" id="UP000176944">
    <property type="component" value="Chromosome"/>
</dbReference>
<dbReference type="AlphaFoldDB" id="A0A9Q9ST64"/>
<accession>A0A9Q9ST64</accession>
<proteinExistence type="predicted"/>
<evidence type="ECO:0000313" key="1">
    <source>
        <dbReference type="EMBL" id="WAN69188.1"/>
    </source>
</evidence>
<name>A0A9Q9ST64_MOOP1</name>
<organism evidence="1">
    <name type="scientific">Moorena producens (strain JHB)</name>
    <dbReference type="NCBI Taxonomy" id="1454205"/>
    <lineage>
        <taxon>Bacteria</taxon>
        <taxon>Bacillati</taxon>
        <taxon>Cyanobacteriota</taxon>
        <taxon>Cyanophyceae</taxon>
        <taxon>Coleofasciculales</taxon>
        <taxon>Coleofasciculaceae</taxon>
        <taxon>Moorena</taxon>
    </lineage>
</organism>
<reference evidence="1" key="2">
    <citation type="submission" date="2022-10" db="EMBL/GenBank/DDBJ databases">
        <authorList>
            <person name="Ngo T.-E."/>
        </authorList>
    </citation>
    <scope>NUCLEOTIDE SEQUENCE</scope>
    <source>
        <strain evidence="1">JHB</strain>
    </source>
</reference>
<sequence length="72" mass="8206">MYCSFFFPLGDRRSNPGGSINYQNHEVHSFFYSPYQSRKTILHKLLLNRLPGSALTVVELNSPRVAPLPTPQ</sequence>
<gene>
    <name evidence="1" type="ORF">BJP36_43290</name>
</gene>